<dbReference type="STRING" id="1032480.MLP_02880"/>
<dbReference type="OrthoDB" id="9811483at2"/>
<keyword evidence="8" id="KW-1185">Reference proteome</keyword>
<evidence type="ECO:0000259" key="6">
    <source>
        <dbReference type="Pfam" id="PF12698"/>
    </source>
</evidence>
<dbReference type="GO" id="GO:0016020">
    <property type="term" value="C:membrane"/>
    <property type="evidence" value="ECO:0007669"/>
    <property type="project" value="UniProtKB-SubCell"/>
</dbReference>
<evidence type="ECO:0000256" key="2">
    <source>
        <dbReference type="ARBA" id="ARBA00022692"/>
    </source>
</evidence>
<comment type="subcellular location">
    <subcellularLocation>
        <location evidence="1">Membrane</location>
        <topology evidence="1">Multi-pass membrane protein</topology>
    </subcellularLocation>
</comment>
<dbReference type="InterPro" id="IPR011049">
    <property type="entry name" value="Serralysin-like_metalloprot_C"/>
</dbReference>
<keyword evidence="3 5" id="KW-1133">Transmembrane helix</keyword>
<dbReference type="AlphaFoldDB" id="F5XIX6"/>
<dbReference type="InterPro" id="IPR051328">
    <property type="entry name" value="T7SS_ABC-Transporter"/>
</dbReference>
<feature type="transmembrane region" description="Helical" evidence="5">
    <location>
        <begin position="640"/>
        <end position="661"/>
    </location>
</feature>
<dbReference type="GO" id="GO:0140359">
    <property type="term" value="F:ABC-type transporter activity"/>
    <property type="evidence" value="ECO:0007669"/>
    <property type="project" value="InterPro"/>
</dbReference>
<evidence type="ECO:0000256" key="3">
    <source>
        <dbReference type="ARBA" id="ARBA00022989"/>
    </source>
</evidence>
<protein>
    <recommendedName>
        <fullName evidence="6">ABC-2 type transporter transmembrane domain-containing protein</fullName>
    </recommendedName>
</protein>
<evidence type="ECO:0000256" key="1">
    <source>
        <dbReference type="ARBA" id="ARBA00004141"/>
    </source>
</evidence>
<evidence type="ECO:0000313" key="7">
    <source>
        <dbReference type="EMBL" id="BAK33302.1"/>
    </source>
</evidence>
<dbReference type="PANTHER" id="PTHR43077:SF5">
    <property type="entry name" value="PHAGE INFECTION PROTEIN"/>
    <property type="match status" value="1"/>
</dbReference>
<feature type="transmembrane region" description="Helical" evidence="5">
    <location>
        <begin position="12"/>
        <end position="36"/>
    </location>
</feature>
<gene>
    <name evidence="7" type="ordered locus">MLP_02880</name>
</gene>
<dbReference type="EMBL" id="AP012204">
    <property type="protein sequence ID" value="BAK33302.1"/>
    <property type="molecule type" value="Genomic_DNA"/>
</dbReference>
<dbReference type="SUPFAM" id="SSF58104">
    <property type="entry name" value="Methyl-accepting chemotaxis protein (MCP) signaling domain"/>
    <property type="match status" value="1"/>
</dbReference>
<dbReference type="KEGG" id="mph:MLP_02880"/>
<feature type="transmembrane region" description="Helical" evidence="5">
    <location>
        <begin position="668"/>
        <end position="696"/>
    </location>
</feature>
<dbReference type="Gene3D" id="1.10.287.950">
    <property type="entry name" value="Methyl-accepting chemotaxis protein"/>
    <property type="match status" value="2"/>
</dbReference>
<dbReference type="InterPro" id="IPR013525">
    <property type="entry name" value="ABC2_TM"/>
</dbReference>
<accession>F5XIX6</accession>
<feature type="transmembrane region" description="Helical" evidence="5">
    <location>
        <begin position="716"/>
        <end position="738"/>
    </location>
</feature>
<evidence type="ECO:0000256" key="5">
    <source>
        <dbReference type="SAM" id="Phobius"/>
    </source>
</evidence>
<proteinExistence type="predicted"/>
<feature type="transmembrane region" description="Helical" evidence="5">
    <location>
        <begin position="564"/>
        <end position="586"/>
    </location>
</feature>
<dbReference type="NCBIfam" id="TIGR03057">
    <property type="entry name" value="xxxLxxG_by_4"/>
    <property type="match status" value="5"/>
</dbReference>
<organism evidence="7 8">
    <name type="scientific">Microlunatus phosphovorus (strain ATCC 700054 / DSM 10555 / JCM 9379 / NBRC 101784 / NCIMB 13414 / VKM Ac-1990 / NM-1)</name>
    <dbReference type="NCBI Taxonomy" id="1032480"/>
    <lineage>
        <taxon>Bacteria</taxon>
        <taxon>Bacillati</taxon>
        <taxon>Actinomycetota</taxon>
        <taxon>Actinomycetes</taxon>
        <taxon>Propionibacteriales</taxon>
        <taxon>Propionibacteriaceae</taxon>
        <taxon>Microlunatus</taxon>
    </lineage>
</organism>
<dbReference type="InterPro" id="IPR017500">
    <property type="entry name" value="Phage_infect_YhgE_N"/>
</dbReference>
<dbReference type="Pfam" id="PF12698">
    <property type="entry name" value="ABC2_membrane_3"/>
    <property type="match status" value="1"/>
</dbReference>
<dbReference type="eggNOG" id="COG1511">
    <property type="taxonomic scope" value="Bacteria"/>
</dbReference>
<dbReference type="InterPro" id="IPR023908">
    <property type="entry name" value="xxxLxxG_rpt"/>
</dbReference>
<evidence type="ECO:0000256" key="4">
    <source>
        <dbReference type="ARBA" id="ARBA00023136"/>
    </source>
</evidence>
<reference evidence="7 8" key="1">
    <citation type="submission" date="2011-05" db="EMBL/GenBank/DDBJ databases">
        <title>Whole genome sequence of Microlunatus phosphovorus NM-1.</title>
        <authorList>
            <person name="Hosoyama A."/>
            <person name="Sasaki K."/>
            <person name="Harada T."/>
            <person name="Igarashi R."/>
            <person name="Kawakoshi A."/>
            <person name="Sasagawa M."/>
            <person name="Fukada J."/>
            <person name="Nakamura S."/>
            <person name="Katano Y."/>
            <person name="Hanada S."/>
            <person name="Kamagata Y."/>
            <person name="Nakamura N."/>
            <person name="Yamazaki S."/>
            <person name="Fujita N."/>
        </authorList>
    </citation>
    <scope>NUCLEOTIDE SEQUENCE [LARGE SCALE GENOMIC DNA]</scope>
    <source>
        <strain evidence="8">ATCC 700054 / DSM 10555 / JCM 9379 / NBRC 101784 / NCIMB 13414 / VKM Ac-1990 / NM-1</strain>
    </source>
</reference>
<sequence>MWKLERARDPKITWLSLVGLILVPLLVSGGFLWATWNSDDRLDLVQAAIVNNDEGVTLNDQFVPLGRQLAGGLVNGEDDVANFGWVLTDDEDAQQGLAKGTYAAVVTIPEDFSKRATSFSKDEVAEIEPAEIAVQTSEVSGITDGVVAQVITTAARDTLNTELTKQYLDNIYLGFNSTKKQFQSVATGARKLADGTSELSDGLDQVSTGSVKLADGLEQLDNGTQQLSTGMTKLADGTKALPKQTRQLADGAQDAADGADQLADGVKQFTGGLTQLNEGTKKQPGFGEFVDGAGKFAKGAGQYGTLGAGVGKGVQALDDGMKQASDGMAQLAQLGAAGYSEEGLAALKAGLKPFQITCAAEMPDEQCFGFLAAAAAGVAAGTGAAHAGLTTKQKAPDGKSYSLVDLSKNLESGGSQLAENGPLIAKGMNGFAGGIDKLADNGPKLAKGTSSLATGLDQLADGTDQLSTGLTQLSGGIQQTAAGTKQLAVGTSQSATGGRQLSDGLVKLADGGSQLADGTEQLASGLEKGAKQIPTYDKQMRTALSSVVAAPVTAERPSSLFADLANTTFLSVIALWLGGLASFVVLRAVPSRVLTSMKPSWRLAGEALLPAVGVAVIQAIALTVTLQILLALSAGQVAQLLPFLLLTGLAFVGVNHALVAWLGGAGRFISVGVVVLSAATAITHAIPPFLSAVVPFLPLTPAMEGARAIASSGPGAGGSVGLLLAWLLIGVAAGVLAVTRHRVARVPELVPATA</sequence>
<keyword evidence="2 5" id="KW-0812">Transmembrane</keyword>
<feature type="transmembrane region" description="Helical" evidence="5">
    <location>
        <begin position="607"/>
        <end position="634"/>
    </location>
</feature>
<evidence type="ECO:0000313" key="8">
    <source>
        <dbReference type="Proteomes" id="UP000007947"/>
    </source>
</evidence>
<keyword evidence="4 5" id="KW-0472">Membrane</keyword>
<dbReference type="Proteomes" id="UP000007947">
    <property type="component" value="Chromosome"/>
</dbReference>
<dbReference type="SUPFAM" id="SSF101967">
    <property type="entry name" value="Adhesin YadA, collagen-binding domain"/>
    <property type="match status" value="1"/>
</dbReference>
<name>F5XIX6_MICPN</name>
<dbReference type="RefSeq" id="WP_013861191.1">
    <property type="nucleotide sequence ID" value="NC_015635.1"/>
</dbReference>
<dbReference type="HOGENOM" id="CLU_004534_1_1_11"/>
<dbReference type="NCBIfam" id="TIGR03061">
    <property type="entry name" value="pip_yhgE_Nterm"/>
    <property type="match status" value="1"/>
</dbReference>
<feature type="domain" description="ABC-2 type transporter transmembrane" evidence="6">
    <location>
        <begin position="17"/>
        <end position="172"/>
    </location>
</feature>
<dbReference type="PANTHER" id="PTHR43077">
    <property type="entry name" value="TRANSPORT PERMEASE YVFS-RELATED"/>
    <property type="match status" value="1"/>
</dbReference>